<accession>A0A955I5G0</accession>
<evidence type="ECO:0000313" key="8">
    <source>
        <dbReference type="Proteomes" id="UP000760819"/>
    </source>
</evidence>
<dbReference type="Pfam" id="PF01632">
    <property type="entry name" value="Ribosomal_L35p"/>
    <property type="match status" value="1"/>
</dbReference>
<dbReference type="PRINTS" id="PR00064">
    <property type="entry name" value="RIBOSOMALL35"/>
</dbReference>
<dbReference type="GO" id="GO:0003735">
    <property type="term" value="F:structural constituent of ribosome"/>
    <property type="evidence" value="ECO:0007669"/>
    <property type="project" value="InterPro"/>
</dbReference>
<dbReference type="SUPFAM" id="SSF143034">
    <property type="entry name" value="L35p-like"/>
    <property type="match status" value="1"/>
</dbReference>
<sequence length="73" mass="8156">MASKLKKTKQKTHKATAKRFKLTASGKLRHIGQGGGNGHSNSYKNRRQKRNPKRVNALASKKEAAKVMRLISK</sequence>
<keyword evidence="3 5" id="KW-0687">Ribonucleoprotein</keyword>
<evidence type="ECO:0000256" key="5">
    <source>
        <dbReference type="RuleBase" id="RU000568"/>
    </source>
</evidence>
<evidence type="ECO:0000256" key="4">
    <source>
        <dbReference type="ARBA" id="ARBA00035486"/>
    </source>
</evidence>
<organism evidence="7 8">
    <name type="scientific">Candidatus Dojkabacteria bacterium</name>
    <dbReference type="NCBI Taxonomy" id="2099670"/>
    <lineage>
        <taxon>Bacteria</taxon>
        <taxon>Candidatus Dojkabacteria</taxon>
    </lineage>
</organism>
<reference evidence="7" key="2">
    <citation type="journal article" date="2021" name="Microbiome">
        <title>Successional dynamics and alternative stable states in a saline activated sludge microbial community over 9 years.</title>
        <authorList>
            <person name="Wang Y."/>
            <person name="Ye J."/>
            <person name="Ju F."/>
            <person name="Liu L."/>
            <person name="Boyd J.A."/>
            <person name="Deng Y."/>
            <person name="Parks D.H."/>
            <person name="Jiang X."/>
            <person name="Yin X."/>
            <person name="Woodcroft B.J."/>
            <person name="Tyson G.W."/>
            <person name="Hugenholtz P."/>
            <person name="Polz M.F."/>
            <person name="Zhang T."/>
        </authorList>
    </citation>
    <scope>NUCLEOTIDE SEQUENCE</scope>
    <source>
        <strain evidence="7">HKST-UBA12</strain>
    </source>
</reference>
<comment type="caution">
    <text evidence="7">The sequence shown here is derived from an EMBL/GenBank/DDBJ whole genome shotgun (WGS) entry which is preliminary data.</text>
</comment>
<dbReference type="EMBL" id="JAGQLI010000023">
    <property type="protein sequence ID" value="MCA9378877.1"/>
    <property type="molecule type" value="Genomic_DNA"/>
</dbReference>
<proteinExistence type="inferred from homology"/>
<evidence type="ECO:0000256" key="3">
    <source>
        <dbReference type="ARBA" id="ARBA00023274"/>
    </source>
</evidence>
<dbReference type="AlphaFoldDB" id="A0A955I5G0"/>
<evidence type="ECO:0000256" key="2">
    <source>
        <dbReference type="ARBA" id="ARBA00022980"/>
    </source>
</evidence>
<dbReference type="GO" id="GO:0005840">
    <property type="term" value="C:ribosome"/>
    <property type="evidence" value="ECO:0007669"/>
    <property type="project" value="UniProtKB-KW"/>
</dbReference>
<feature type="compositionally biased region" description="Basic residues" evidence="6">
    <location>
        <begin position="1"/>
        <end position="21"/>
    </location>
</feature>
<reference evidence="7" key="1">
    <citation type="submission" date="2020-04" db="EMBL/GenBank/DDBJ databases">
        <authorList>
            <person name="Zhang T."/>
        </authorList>
    </citation>
    <scope>NUCLEOTIDE SEQUENCE</scope>
    <source>
        <strain evidence="7">HKST-UBA12</strain>
    </source>
</reference>
<dbReference type="InterPro" id="IPR021137">
    <property type="entry name" value="Ribosomal_bL35-like"/>
</dbReference>
<evidence type="ECO:0000313" key="7">
    <source>
        <dbReference type="EMBL" id="MCA9378877.1"/>
    </source>
</evidence>
<feature type="region of interest" description="Disordered" evidence="6">
    <location>
        <begin position="1"/>
        <end position="73"/>
    </location>
</feature>
<dbReference type="InterPro" id="IPR037229">
    <property type="entry name" value="Ribosomal_bL35_sf"/>
</dbReference>
<feature type="compositionally biased region" description="Basic residues" evidence="6">
    <location>
        <begin position="44"/>
        <end position="53"/>
    </location>
</feature>
<dbReference type="Gene3D" id="4.10.410.60">
    <property type="match status" value="1"/>
</dbReference>
<name>A0A955I5G0_9BACT</name>
<protein>
    <recommendedName>
        <fullName evidence="4 5">50S ribosomal protein L35</fullName>
    </recommendedName>
</protein>
<gene>
    <name evidence="7" type="ORF">KC640_00465</name>
</gene>
<dbReference type="Proteomes" id="UP000760819">
    <property type="component" value="Unassembled WGS sequence"/>
</dbReference>
<evidence type="ECO:0000256" key="6">
    <source>
        <dbReference type="SAM" id="MobiDB-lite"/>
    </source>
</evidence>
<dbReference type="InterPro" id="IPR001706">
    <property type="entry name" value="Ribosomal_bL35"/>
</dbReference>
<comment type="similarity">
    <text evidence="1 5">Belongs to the bacterial ribosomal protein bL35 family.</text>
</comment>
<dbReference type="GO" id="GO:1990904">
    <property type="term" value="C:ribonucleoprotein complex"/>
    <property type="evidence" value="ECO:0007669"/>
    <property type="project" value="UniProtKB-KW"/>
</dbReference>
<evidence type="ECO:0000256" key="1">
    <source>
        <dbReference type="ARBA" id="ARBA00006598"/>
    </source>
</evidence>
<keyword evidence="2 5" id="KW-0689">Ribosomal protein</keyword>
<dbReference type="GO" id="GO:0006412">
    <property type="term" value="P:translation"/>
    <property type="evidence" value="ECO:0007669"/>
    <property type="project" value="InterPro"/>
</dbReference>